<protein>
    <submittedName>
        <fullName evidence="2">Uncharacterized protein</fullName>
    </submittedName>
</protein>
<reference evidence="3" key="1">
    <citation type="journal article" date="2011" name="MBio">
        <title>Novel metabolic attributes of the genus Cyanothece, comprising a group of unicellular nitrogen-fixing Cyanobacteria.</title>
        <authorList>
            <person name="Bandyopadhyay A."/>
            <person name="Elvitigala T."/>
            <person name="Welsh E."/>
            <person name="Stockel J."/>
            <person name="Liberton M."/>
            <person name="Min H."/>
            <person name="Sherman L.A."/>
            <person name="Pakrasi H.B."/>
        </authorList>
    </citation>
    <scope>NUCLEOTIDE SEQUENCE [LARGE SCALE GENOMIC DNA]</scope>
    <source>
        <strain evidence="3">PCC 7822</strain>
        <plasmid evidence="3">Cy782202</plasmid>
    </source>
</reference>
<dbReference type="KEGG" id="cyj:Cyan7822_6277"/>
<evidence type="ECO:0000256" key="1">
    <source>
        <dbReference type="SAM" id="MobiDB-lite"/>
    </source>
</evidence>
<geneLocation type="plasmid" evidence="2 3">
    <name>Cy782202</name>
</geneLocation>
<proteinExistence type="predicted"/>
<feature type="region of interest" description="Disordered" evidence="1">
    <location>
        <begin position="146"/>
        <end position="172"/>
    </location>
</feature>
<dbReference type="RefSeq" id="WP_013334825.1">
    <property type="nucleotide sequence ID" value="NC_014534.1"/>
</dbReference>
<dbReference type="Proteomes" id="UP000008206">
    <property type="component" value="Plasmid Cy782202"/>
</dbReference>
<feature type="compositionally biased region" description="Polar residues" evidence="1">
    <location>
        <begin position="163"/>
        <end position="172"/>
    </location>
</feature>
<gene>
    <name evidence="2" type="ordered locus">Cyan7822_6277</name>
</gene>
<sequence length="271" mass="30679">MFIPSEAQENIENLSLFFMPAPNLRIYQNNQLMYGYRAGSLTNNFEERSFFDLLEALETASPTWEITGGGSLLYPSVDSSYQLAASPFRLGLGVKRGELSLGQALCGYWHLQGILPRVEVAPELMLIKEELETLCVESELIELKSQSSEVEPDVTPTPAPSLDPSSRRVSPLQTSDPIWQQREWIEAIIREQSMKRYLALKNGKMILAIGGDILEFKYESERWQYDSGYLSPESLIFIQQIGELNEFRTNSKGQVIDPNQSSSESSVLEFY</sequence>
<organism evidence="2 3">
    <name type="scientific">Gloeothece verrucosa (strain PCC 7822)</name>
    <name type="common">Cyanothece sp. (strain PCC 7822)</name>
    <dbReference type="NCBI Taxonomy" id="497965"/>
    <lineage>
        <taxon>Bacteria</taxon>
        <taxon>Bacillati</taxon>
        <taxon>Cyanobacteriota</taxon>
        <taxon>Cyanophyceae</taxon>
        <taxon>Oscillatoriophycideae</taxon>
        <taxon>Chroococcales</taxon>
        <taxon>Aphanothecaceae</taxon>
        <taxon>Gloeothece</taxon>
        <taxon>Gloeothece verrucosa</taxon>
    </lineage>
</organism>
<evidence type="ECO:0000313" key="3">
    <source>
        <dbReference type="Proteomes" id="UP000008206"/>
    </source>
</evidence>
<evidence type="ECO:0000313" key="2">
    <source>
        <dbReference type="EMBL" id="ADN18077.1"/>
    </source>
</evidence>
<dbReference type="AlphaFoldDB" id="E0UM97"/>
<name>E0UM97_GLOV7</name>
<accession>E0UM97</accession>
<dbReference type="HOGENOM" id="CLU_1025711_0_0_3"/>
<keyword evidence="3" id="KW-1185">Reference proteome</keyword>
<dbReference type="EMBL" id="CP002200">
    <property type="protein sequence ID" value="ADN18077.1"/>
    <property type="molecule type" value="Genomic_DNA"/>
</dbReference>
<keyword evidence="2" id="KW-0614">Plasmid</keyword>
<dbReference type="OrthoDB" id="9832260at2"/>